<reference evidence="12" key="1">
    <citation type="submission" date="2021-04" db="EMBL/GenBank/DDBJ databases">
        <authorList>
            <consortium name="Molecular Ecology Group"/>
        </authorList>
    </citation>
    <scope>NUCLEOTIDE SEQUENCE</scope>
</reference>
<dbReference type="GO" id="GO:0005576">
    <property type="term" value="C:extracellular region"/>
    <property type="evidence" value="ECO:0007669"/>
    <property type="project" value="TreeGrafter"/>
</dbReference>
<keyword evidence="10" id="KW-0449">Lipoprotein</keyword>
<keyword evidence="3" id="KW-1003">Cell membrane</keyword>
<evidence type="ECO:0000256" key="11">
    <source>
        <dbReference type="RuleBase" id="RU003518"/>
    </source>
</evidence>
<evidence type="ECO:0000313" key="13">
    <source>
        <dbReference type="Proteomes" id="UP000678393"/>
    </source>
</evidence>
<sequence length="238" mass="26778">VHSGTLDVFFQQLSRYLLGSNDLSLTNIIDNFFVTLFPLVFDYVLSDPSKPKIANDDFHNCLTENYRSIQPFGNAPKHLGTKIQYAFRRARIFTETLQVMISTIDSTDNIAVDNECRKAITRLQFCSLCSGEVETKPCRGFCLNVMRGCLAGVSEISSSWDELVVAFENLHLGMFKQNNAQELLSYLDGNITDALLQAMDDGPIIYSRRIADGLCRKSVIYDQEMQSDKCWNGSAVGR</sequence>
<evidence type="ECO:0000256" key="7">
    <source>
        <dbReference type="ARBA" id="ARBA00023136"/>
    </source>
</evidence>
<dbReference type="GO" id="GO:0009986">
    <property type="term" value="C:cell surface"/>
    <property type="evidence" value="ECO:0007669"/>
    <property type="project" value="TreeGrafter"/>
</dbReference>
<dbReference type="GO" id="GO:0005886">
    <property type="term" value="C:plasma membrane"/>
    <property type="evidence" value="ECO:0007669"/>
    <property type="project" value="UniProtKB-SubCell"/>
</dbReference>
<evidence type="ECO:0000256" key="6">
    <source>
        <dbReference type="ARBA" id="ARBA00022974"/>
    </source>
</evidence>
<evidence type="ECO:0000256" key="4">
    <source>
        <dbReference type="ARBA" id="ARBA00022622"/>
    </source>
</evidence>
<comment type="similarity">
    <text evidence="2 11">Belongs to the glypican family.</text>
</comment>
<dbReference type="GO" id="GO:0090263">
    <property type="term" value="P:positive regulation of canonical Wnt signaling pathway"/>
    <property type="evidence" value="ECO:0007669"/>
    <property type="project" value="TreeGrafter"/>
</dbReference>
<dbReference type="OrthoDB" id="6380619at2759"/>
<name>A0A8S3ZT69_9EUPU</name>
<dbReference type="GO" id="GO:0016477">
    <property type="term" value="P:cell migration"/>
    <property type="evidence" value="ECO:0007669"/>
    <property type="project" value="TreeGrafter"/>
</dbReference>
<keyword evidence="7" id="KW-0472">Membrane</keyword>
<comment type="caution">
    <text evidence="12">The sequence shown here is derived from an EMBL/GenBank/DDBJ whole genome shotgun (WGS) entry which is preliminary data.</text>
</comment>
<accession>A0A8S3ZT69</accession>
<dbReference type="EMBL" id="CAJHNH020005569">
    <property type="protein sequence ID" value="CAG5132699.1"/>
    <property type="molecule type" value="Genomic_DNA"/>
</dbReference>
<feature type="non-terminal residue" evidence="12">
    <location>
        <position position="238"/>
    </location>
</feature>
<organism evidence="12 13">
    <name type="scientific">Candidula unifasciata</name>
    <dbReference type="NCBI Taxonomy" id="100452"/>
    <lineage>
        <taxon>Eukaryota</taxon>
        <taxon>Metazoa</taxon>
        <taxon>Spiralia</taxon>
        <taxon>Lophotrochozoa</taxon>
        <taxon>Mollusca</taxon>
        <taxon>Gastropoda</taxon>
        <taxon>Heterobranchia</taxon>
        <taxon>Euthyneura</taxon>
        <taxon>Panpulmonata</taxon>
        <taxon>Eupulmonata</taxon>
        <taxon>Stylommatophora</taxon>
        <taxon>Helicina</taxon>
        <taxon>Helicoidea</taxon>
        <taxon>Geomitridae</taxon>
        <taxon>Candidula</taxon>
    </lineage>
</organism>
<dbReference type="PANTHER" id="PTHR10822:SF29">
    <property type="entry name" value="DIVISION ABNORMALLY DELAYED PROTEIN"/>
    <property type="match status" value="1"/>
</dbReference>
<feature type="non-terminal residue" evidence="12">
    <location>
        <position position="1"/>
    </location>
</feature>
<dbReference type="GO" id="GO:1905475">
    <property type="term" value="P:regulation of protein localization to membrane"/>
    <property type="evidence" value="ECO:0007669"/>
    <property type="project" value="TreeGrafter"/>
</dbReference>
<dbReference type="Proteomes" id="UP000678393">
    <property type="component" value="Unassembled WGS sequence"/>
</dbReference>
<keyword evidence="13" id="KW-1185">Reference proteome</keyword>
<keyword evidence="4" id="KW-0336">GPI-anchor</keyword>
<keyword evidence="5" id="KW-0732">Signal</keyword>
<evidence type="ECO:0000256" key="10">
    <source>
        <dbReference type="ARBA" id="ARBA00023288"/>
    </source>
</evidence>
<evidence type="ECO:0000313" key="12">
    <source>
        <dbReference type="EMBL" id="CAG5132699.1"/>
    </source>
</evidence>
<evidence type="ECO:0000256" key="5">
    <source>
        <dbReference type="ARBA" id="ARBA00022729"/>
    </source>
</evidence>
<dbReference type="GO" id="GO:0098552">
    <property type="term" value="C:side of membrane"/>
    <property type="evidence" value="ECO:0007669"/>
    <property type="project" value="UniProtKB-KW"/>
</dbReference>
<dbReference type="InterPro" id="IPR001863">
    <property type="entry name" value="Glypican"/>
</dbReference>
<evidence type="ECO:0000256" key="2">
    <source>
        <dbReference type="ARBA" id="ARBA00010260"/>
    </source>
</evidence>
<dbReference type="PANTHER" id="PTHR10822">
    <property type="entry name" value="GLYPICAN"/>
    <property type="match status" value="1"/>
</dbReference>
<comment type="subcellular location">
    <subcellularLocation>
        <location evidence="1">Cell membrane</location>
        <topology evidence="1">Lipid-anchor</topology>
        <topology evidence="1">GPI-anchor</topology>
    </subcellularLocation>
</comment>
<evidence type="ECO:0000256" key="3">
    <source>
        <dbReference type="ARBA" id="ARBA00022475"/>
    </source>
</evidence>
<gene>
    <name evidence="12" type="ORF">CUNI_LOCUS18257</name>
</gene>
<dbReference type="AlphaFoldDB" id="A0A8S3ZT69"/>
<keyword evidence="6" id="KW-0654">Proteoglycan</keyword>
<evidence type="ECO:0000256" key="8">
    <source>
        <dbReference type="ARBA" id="ARBA00023180"/>
    </source>
</evidence>
<protein>
    <recommendedName>
        <fullName evidence="14">Glypican-5</fullName>
    </recommendedName>
</protein>
<proteinExistence type="inferred from homology"/>
<evidence type="ECO:0000256" key="9">
    <source>
        <dbReference type="ARBA" id="ARBA00023207"/>
    </source>
</evidence>
<keyword evidence="8" id="KW-0325">Glycoprotein</keyword>
<evidence type="ECO:0008006" key="14">
    <source>
        <dbReference type="Google" id="ProtNLM"/>
    </source>
</evidence>
<keyword evidence="9" id="KW-0357">Heparan sulfate</keyword>
<dbReference type="Pfam" id="PF01153">
    <property type="entry name" value="Glypican"/>
    <property type="match status" value="1"/>
</dbReference>
<evidence type="ECO:0000256" key="1">
    <source>
        <dbReference type="ARBA" id="ARBA00004609"/>
    </source>
</evidence>